<evidence type="ECO:0000256" key="3">
    <source>
        <dbReference type="ARBA" id="ARBA00022723"/>
    </source>
</evidence>
<dbReference type="GO" id="GO:0008270">
    <property type="term" value="F:zinc ion binding"/>
    <property type="evidence" value="ECO:0007669"/>
    <property type="project" value="UniProtKB-KW"/>
</dbReference>
<name>A0AAE1JER1_9FABA</name>
<dbReference type="SMART" id="SM00184">
    <property type="entry name" value="RING"/>
    <property type="match status" value="1"/>
</dbReference>
<reference evidence="8" key="1">
    <citation type="submission" date="2023-10" db="EMBL/GenBank/DDBJ databases">
        <title>Chromosome-level genome of the transformable northern wattle, Acacia crassicarpa.</title>
        <authorList>
            <person name="Massaro I."/>
            <person name="Sinha N.R."/>
            <person name="Poethig S."/>
            <person name="Leichty A.R."/>
        </authorList>
    </citation>
    <scope>NUCLEOTIDE SEQUENCE</scope>
    <source>
        <strain evidence="8">Acra3RX</strain>
        <tissue evidence="8">Leaf</tissue>
    </source>
</reference>
<evidence type="ECO:0000256" key="4">
    <source>
        <dbReference type="ARBA" id="ARBA00022771"/>
    </source>
</evidence>
<evidence type="ECO:0000313" key="9">
    <source>
        <dbReference type="Proteomes" id="UP001293593"/>
    </source>
</evidence>
<dbReference type="Proteomes" id="UP001293593">
    <property type="component" value="Unassembled WGS sequence"/>
</dbReference>
<organism evidence="8 9">
    <name type="scientific">Acacia crassicarpa</name>
    <name type="common">northern wattle</name>
    <dbReference type="NCBI Taxonomy" id="499986"/>
    <lineage>
        <taxon>Eukaryota</taxon>
        <taxon>Viridiplantae</taxon>
        <taxon>Streptophyta</taxon>
        <taxon>Embryophyta</taxon>
        <taxon>Tracheophyta</taxon>
        <taxon>Spermatophyta</taxon>
        <taxon>Magnoliopsida</taxon>
        <taxon>eudicotyledons</taxon>
        <taxon>Gunneridae</taxon>
        <taxon>Pentapetalae</taxon>
        <taxon>rosids</taxon>
        <taxon>fabids</taxon>
        <taxon>Fabales</taxon>
        <taxon>Fabaceae</taxon>
        <taxon>Caesalpinioideae</taxon>
        <taxon>mimosoid clade</taxon>
        <taxon>Acacieae</taxon>
        <taxon>Acacia</taxon>
    </lineage>
</organism>
<evidence type="ECO:0000256" key="1">
    <source>
        <dbReference type="ARBA" id="ARBA00000900"/>
    </source>
</evidence>
<accession>A0AAE1JER1</accession>
<gene>
    <name evidence="8" type="ORF">QN277_023994</name>
</gene>
<keyword evidence="5" id="KW-0862">Zinc</keyword>
<comment type="caution">
    <text evidence="8">The sequence shown here is derived from an EMBL/GenBank/DDBJ whole genome shotgun (WGS) entry which is preliminary data.</text>
</comment>
<keyword evidence="4 6" id="KW-0863">Zinc-finger</keyword>
<dbReference type="Pfam" id="PF13639">
    <property type="entry name" value="zf-RING_2"/>
    <property type="match status" value="1"/>
</dbReference>
<dbReference type="EMBL" id="JAWXYG010000007">
    <property type="protein sequence ID" value="KAK4267178.1"/>
    <property type="molecule type" value="Genomic_DNA"/>
</dbReference>
<evidence type="ECO:0000259" key="7">
    <source>
        <dbReference type="PROSITE" id="PS50089"/>
    </source>
</evidence>
<evidence type="ECO:0000256" key="2">
    <source>
        <dbReference type="ARBA" id="ARBA00012483"/>
    </source>
</evidence>
<dbReference type="EC" id="2.3.2.27" evidence="2"/>
<dbReference type="PANTHER" id="PTHR15710">
    <property type="entry name" value="E3 UBIQUITIN-PROTEIN LIGASE PRAJA"/>
    <property type="match status" value="1"/>
</dbReference>
<dbReference type="InterPro" id="IPR013083">
    <property type="entry name" value="Znf_RING/FYVE/PHD"/>
</dbReference>
<proteinExistence type="predicted"/>
<evidence type="ECO:0000313" key="8">
    <source>
        <dbReference type="EMBL" id="KAK4267178.1"/>
    </source>
</evidence>
<dbReference type="AlphaFoldDB" id="A0AAE1JER1"/>
<dbReference type="CDD" id="cd16454">
    <property type="entry name" value="RING-H2_PA-TM-RING"/>
    <property type="match status" value="1"/>
</dbReference>
<keyword evidence="3" id="KW-0479">Metal-binding</keyword>
<dbReference type="SUPFAM" id="SSF57850">
    <property type="entry name" value="RING/U-box"/>
    <property type="match status" value="1"/>
</dbReference>
<dbReference type="GO" id="GO:0061630">
    <property type="term" value="F:ubiquitin protein ligase activity"/>
    <property type="evidence" value="ECO:0007669"/>
    <property type="project" value="UniProtKB-EC"/>
</dbReference>
<dbReference type="Gene3D" id="3.30.40.10">
    <property type="entry name" value="Zinc/RING finger domain, C3HC4 (zinc finger)"/>
    <property type="match status" value="1"/>
</dbReference>
<sequence length="220" mass="25599">MEAYSLQDLYEWAIHPWGEAPYYLGFDFLDGNPTIPPPDSDDRYFNIRTFLNERTILNEDYRLCSPAYTHSARYDFFNLPYKSIKQAINYILSILNVPESIQKPMATQILTFADNMANNTHRSFRTMFMIVMVDATIFYRHNDNCDGASNDNCDGASTKKLKGLKFQQKEEEESDCIICCQNFKDDVVQMPCSHFFHGNCLVGWLLKKNNCPLCRFELKT</sequence>
<dbReference type="InterPro" id="IPR001841">
    <property type="entry name" value="Znf_RING"/>
</dbReference>
<dbReference type="PROSITE" id="PS50089">
    <property type="entry name" value="ZF_RING_2"/>
    <property type="match status" value="1"/>
</dbReference>
<comment type="catalytic activity">
    <reaction evidence="1">
        <text>S-ubiquitinyl-[E2 ubiquitin-conjugating enzyme]-L-cysteine + [acceptor protein]-L-lysine = [E2 ubiquitin-conjugating enzyme]-L-cysteine + N(6)-ubiquitinyl-[acceptor protein]-L-lysine.</text>
        <dbReference type="EC" id="2.3.2.27"/>
    </reaction>
</comment>
<feature type="domain" description="RING-type" evidence="7">
    <location>
        <begin position="176"/>
        <end position="215"/>
    </location>
</feature>
<keyword evidence="9" id="KW-1185">Reference proteome</keyword>
<protein>
    <recommendedName>
        <fullName evidence="2">RING-type E3 ubiquitin transferase</fullName>
        <ecNumber evidence="2">2.3.2.27</ecNumber>
    </recommendedName>
</protein>
<evidence type="ECO:0000256" key="6">
    <source>
        <dbReference type="PROSITE-ProRule" id="PRU00175"/>
    </source>
</evidence>
<evidence type="ECO:0000256" key="5">
    <source>
        <dbReference type="ARBA" id="ARBA00022833"/>
    </source>
</evidence>